<feature type="transmembrane region" description="Helical" evidence="5">
    <location>
        <begin position="7"/>
        <end position="26"/>
    </location>
</feature>
<keyword evidence="4 5" id="KW-0472">Membrane</keyword>
<dbReference type="RefSeq" id="WP_164535203.1">
    <property type="nucleotide sequence ID" value="NZ_JAALFG010000004.1"/>
</dbReference>
<proteinExistence type="predicted"/>
<evidence type="ECO:0000256" key="3">
    <source>
        <dbReference type="ARBA" id="ARBA00022989"/>
    </source>
</evidence>
<dbReference type="Pfam" id="PF01124">
    <property type="entry name" value="MAPEG"/>
    <property type="match status" value="1"/>
</dbReference>
<dbReference type="SUPFAM" id="SSF161084">
    <property type="entry name" value="MAPEG domain-like"/>
    <property type="match status" value="1"/>
</dbReference>
<dbReference type="EMBL" id="JAALFG010000004">
    <property type="protein sequence ID" value="NGP18943.1"/>
    <property type="molecule type" value="Genomic_DNA"/>
</dbReference>
<keyword evidence="3 5" id="KW-1133">Transmembrane helix</keyword>
<dbReference type="InterPro" id="IPR023352">
    <property type="entry name" value="MAPEG-like_dom_sf"/>
</dbReference>
<dbReference type="GO" id="GO:0016020">
    <property type="term" value="C:membrane"/>
    <property type="evidence" value="ECO:0007669"/>
    <property type="project" value="UniProtKB-SubCell"/>
</dbReference>
<sequence>MPLVDKLLILAMGAQVLLTVAILVLMGRERVPRVMSGEIDVADIAVERTAYPLKARLLSNSFDNQFQLPMLFFVAALLALQTGLVGWVEVVLAVLFVALRYVHAVIHVTTNRVHRRFAAYSAGLAVLAVFWLWLLFRILSLPSI</sequence>
<gene>
    <name evidence="6" type="ORF">G5575_15930</name>
</gene>
<feature type="transmembrane region" description="Helical" evidence="5">
    <location>
        <begin position="117"/>
        <end position="136"/>
    </location>
</feature>
<organism evidence="6 7">
    <name type="scientific">Devosia aurantiaca</name>
    <dbReference type="NCBI Taxonomy" id="2714858"/>
    <lineage>
        <taxon>Bacteria</taxon>
        <taxon>Pseudomonadati</taxon>
        <taxon>Pseudomonadota</taxon>
        <taxon>Alphaproteobacteria</taxon>
        <taxon>Hyphomicrobiales</taxon>
        <taxon>Devosiaceae</taxon>
        <taxon>Devosia</taxon>
    </lineage>
</organism>
<evidence type="ECO:0000256" key="5">
    <source>
        <dbReference type="SAM" id="Phobius"/>
    </source>
</evidence>
<protein>
    <recommendedName>
        <fullName evidence="8">MAPEG family protein</fullName>
    </recommendedName>
</protein>
<comment type="caution">
    <text evidence="6">The sequence shown here is derived from an EMBL/GenBank/DDBJ whole genome shotgun (WGS) entry which is preliminary data.</text>
</comment>
<evidence type="ECO:0000256" key="2">
    <source>
        <dbReference type="ARBA" id="ARBA00022692"/>
    </source>
</evidence>
<name>A0A6M1SXB5_9HYPH</name>
<reference evidence="6 7" key="2">
    <citation type="submission" date="2020-03" db="EMBL/GenBank/DDBJ databases">
        <title>Devosia chinhatensis sp. nov., isolated from a hexachlorocyclohexane (HCH) dump site in India.</title>
        <authorList>
            <person name="Kumar M."/>
            <person name="Lal R."/>
        </authorList>
    </citation>
    <scope>NUCLEOTIDE SEQUENCE [LARGE SCALE GENOMIC DNA]</scope>
    <source>
        <strain evidence="6 7">H239</strain>
    </source>
</reference>
<accession>A0A6M1SXB5</accession>
<reference evidence="6 7" key="1">
    <citation type="submission" date="2020-02" db="EMBL/GenBank/DDBJ databases">
        <authorList>
            <person name="Khan S.A."/>
            <person name="Jeon C.O."/>
            <person name="Chun B.H."/>
        </authorList>
    </citation>
    <scope>NUCLEOTIDE SEQUENCE [LARGE SCALE GENOMIC DNA]</scope>
    <source>
        <strain evidence="6 7">H239</strain>
    </source>
</reference>
<evidence type="ECO:0000313" key="7">
    <source>
        <dbReference type="Proteomes" id="UP000474802"/>
    </source>
</evidence>
<feature type="transmembrane region" description="Helical" evidence="5">
    <location>
        <begin position="70"/>
        <end position="97"/>
    </location>
</feature>
<dbReference type="Proteomes" id="UP000474802">
    <property type="component" value="Unassembled WGS sequence"/>
</dbReference>
<evidence type="ECO:0000256" key="4">
    <source>
        <dbReference type="ARBA" id="ARBA00023136"/>
    </source>
</evidence>
<comment type="subcellular location">
    <subcellularLocation>
        <location evidence="1">Membrane</location>
    </subcellularLocation>
</comment>
<dbReference type="AlphaFoldDB" id="A0A6M1SXB5"/>
<keyword evidence="7" id="KW-1185">Reference proteome</keyword>
<dbReference type="Gene3D" id="1.20.120.550">
    <property type="entry name" value="Membrane associated eicosanoid/glutathione metabolism-like domain"/>
    <property type="match status" value="1"/>
</dbReference>
<dbReference type="InterPro" id="IPR001129">
    <property type="entry name" value="Membr-assoc_MAPEG"/>
</dbReference>
<evidence type="ECO:0000256" key="1">
    <source>
        <dbReference type="ARBA" id="ARBA00004370"/>
    </source>
</evidence>
<evidence type="ECO:0008006" key="8">
    <source>
        <dbReference type="Google" id="ProtNLM"/>
    </source>
</evidence>
<keyword evidence="2 5" id="KW-0812">Transmembrane</keyword>
<evidence type="ECO:0000313" key="6">
    <source>
        <dbReference type="EMBL" id="NGP18943.1"/>
    </source>
</evidence>